<dbReference type="AlphaFoldDB" id="A0A846W2K3"/>
<dbReference type="RefSeq" id="WP_067639391.1">
    <property type="nucleotide sequence ID" value="NZ_JAAXOM010000001.1"/>
</dbReference>
<keyword evidence="7" id="KW-0456">Lyase</keyword>
<comment type="cofactor">
    <cofactor evidence="1">
        <name>Mg(2+)</name>
        <dbReference type="ChEBI" id="CHEBI:18420"/>
    </cofactor>
</comment>
<dbReference type="EMBL" id="JAAXOM010000001">
    <property type="protein sequence ID" value="NKX86877.1"/>
    <property type="molecule type" value="Genomic_DNA"/>
</dbReference>
<feature type="binding site" evidence="5">
    <location>
        <position position="128"/>
    </location>
    <ligand>
        <name>Mg(2+)</name>
        <dbReference type="ChEBI" id="CHEBI:18420"/>
    </ligand>
</feature>
<evidence type="ECO:0000256" key="4">
    <source>
        <dbReference type="PIRSR" id="PIRSR015582-1"/>
    </source>
</evidence>
<dbReference type="InterPro" id="IPR005000">
    <property type="entry name" value="Aldolase/citrate-lyase_domain"/>
</dbReference>
<dbReference type="Gene3D" id="3.20.20.60">
    <property type="entry name" value="Phosphoenolpyruvate-binding domains"/>
    <property type="match status" value="1"/>
</dbReference>
<evidence type="ECO:0000256" key="3">
    <source>
        <dbReference type="ARBA" id="ARBA00022842"/>
    </source>
</evidence>
<dbReference type="GO" id="GO:0000287">
    <property type="term" value="F:magnesium ion binding"/>
    <property type="evidence" value="ECO:0007669"/>
    <property type="project" value="TreeGrafter"/>
</dbReference>
<proteinExistence type="predicted"/>
<dbReference type="Pfam" id="PF03328">
    <property type="entry name" value="HpcH_HpaI"/>
    <property type="match status" value="1"/>
</dbReference>
<gene>
    <name evidence="7" type="ORF">HGA10_06060</name>
</gene>
<keyword evidence="2 5" id="KW-0479">Metal-binding</keyword>
<evidence type="ECO:0000256" key="5">
    <source>
        <dbReference type="PIRSR" id="PIRSR015582-2"/>
    </source>
</evidence>
<dbReference type="GO" id="GO:0006107">
    <property type="term" value="P:oxaloacetate metabolic process"/>
    <property type="evidence" value="ECO:0007669"/>
    <property type="project" value="TreeGrafter"/>
</dbReference>
<dbReference type="InterPro" id="IPR011206">
    <property type="entry name" value="Citrate_lyase_beta/mcl1/mcl2"/>
</dbReference>
<reference evidence="7 8" key="1">
    <citation type="submission" date="2020-04" db="EMBL/GenBank/DDBJ databases">
        <title>MicrobeNet Type strains.</title>
        <authorList>
            <person name="Nicholson A.C."/>
        </authorList>
    </citation>
    <scope>NUCLEOTIDE SEQUENCE [LARGE SCALE GENOMIC DNA]</scope>
    <source>
        <strain evidence="7 8">DSM 44960</strain>
    </source>
</reference>
<dbReference type="PANTHER" id="PTHR32308">
    <property type="entry name" value="LYASE BETA SUBUNIT, PUTATIVE (AFU_ORTHOLOGUE AFUA_4G13030)-RELATED"/>
    <property type="match status" value="1"/>
</dbReference>
<dbReference type="GO" id="GO:0016829">
    <property type="term" value="F:lyase activity"/>
    <property type="evidence" value="ECO:0007669"/>
    <property type="project" value="UniProtKB-KW"/>
</dbReference>
<feature type="domain" description="HpcH/HpaI aldolase/citrate lyase" evidence="6">
    <location>
        <begin position="36"/>
        <end position="183"/>
    </location>
</feature>
<dbReference type="PIRSF" id="PIRSF015582">
    <property type="entry name" value="Cit_lyase_B"/>
    <property type="match status" value="1"/>
</dbReference>
<accession>A0A846W2K3</accession>
<feature type="binding site" evidence="4">
    <location>
        <position position="128"/>
    </location>
    <ligand>
        <name>substrate</name>
    </ligand>
</feature>
<evidence type="ECO:0000256" key="2">
    <source>
        <dbReference type="ARBA" id="ARBA00022723"/>
    </source>
</evidence>
<evidence type="ECO:0000256" key="1">
    <source>
        <dbReference type="ARBA" id="ARBA00001946"/>
    </source>
</evidence>
<feature type="binding site" evidence="4">
    <location>
        <position position="75"/>
    </location>
    <ligand>
        <name>substrate</name>
    </ligand>
</feature>
<dbReference type="PANTHER" id="PTHR32308:SF10">
    <property type="entry name" value="CITRATE LYASE SUBUNIT BETA"/>
    <property type="match status" value="1"/>
</dbReference>
<protein>
    <submittedName>
        <fullName evidence="7">CoA ester lyase</fullName>
    </submittedName>
</protein>
<name>A0A846W2K3_9NOCA</name>
<comment type="caution">
    <text evidence="7">The sequence shown here is derived from an EMBL/GenBank/DDBJ whole genome shotgun (WGS) entry which is preliminary data.</text>
</comment>
<evidence type="ECO:0000313" key="7">
    <source>
        <dbReference type="EMBL" id="NKX86877.1"/>
    </source>
</evidence>
<sequence length="283" mass="29888">MSSGVQTPTVPSSTISIEFARSWLLVSAAETHRFGAPTEADVTVIDLEDGVVGERRATARHEVVRFLQTSDAWVRINPCGTTDYSADVTALQSVPGLQGVVLAKTESAEQISTLVTDLPGIAVVALVETALGIECAFEIASTPGTTRLAFGKGDYRRDTLTADEPGALAYARGRLVNASRAARLPGPIDGPCLAGMPALEEATKLASDAGMTGLLCIDPTDAPVINRRFVPSPADITWAMTVIDRLGENGENITAGCDLPMLARARRILMLVEVFESSPALPR</sequence>
<feature type="binding site" evidence="5">
    <location>
        <position position="154"/>
    </location>
    <ligand>
        <name>Mg(2+)</name>
        <dbReference type="ChEBI" id="CHEBI:18420"/>
    </ligand>
</feature>
<keyword evidence="3 5" id="KW-0460">Magnesium</keyword>
<evidence type="ECO:0000313" key="8">
    <source>
        <dbReference type="Proteomes" id="UP000572007"/>
    </source>
</evidence>
<dbReference type="InterPro" id="IPR015813">
    <property type="entry name" value="Pyrv/PenolPyrv_kinase-like_dom"/>
</dbReference>
<dbReference type="SUPFAM" id="SSF51621">
    <property type="entry name" value="Phosphoenolpyruvate/pyruvate domain"/>
    <property type="match status" value="1"/>
</dbReference>
<dbReference type="Proteomes" id="UP000572007">
    <property type="component" value="Unassembled WGS sequence"/>
</dbReference>
<organism evidence="7 8">
    <name type="scientific">Nocardia coubleae</name>
    <dbReference type="NCBI Taxonomy" id="356147"/>
    <lineage>
        <taxon>Bacteria</taxon>
        <taxon>Bacillati</taxon>
        <taxon>Actinomycetota</taxon>
        <taxon>Actinomycetes</taxon>
        <taxon>Mycobacteriales</taxon>
        <taxon>Nocardiaceae</taxon>
        <taxon>Nocardia</taxon>
    </lineage>
</organism>
<keyword evidence="8" id="KW-1185">Reference proteome</keyword>
<dbReference type="InterPro" id="IPR040442">
    <property type="entry name" value="Pyrv_kinase-like_dom_sf"/>
</dbReference>
<evidence type="ECO:0000259" key="6">
    <source>
        <dbReference type="Pfam" id="PF03328"/>
    </source>
</evidence>